<dbReference type="WBParaSite" id="GPUH_0000406001-mRNA-1">
    <property type="protein sequence ID" value="GPUH_0000406001-mRNA-1"/>
    <property type="gene ID" value="GPUH_0000406001"/>
</dbReference>
<evidence type="ECO:0000256" key="1">
    <source>
        <dbReference type="ARBA" id="ARBA00004141"/>
    </source>
</evidence>
<name>A0A183D5R2_9BILA</name>
<organism evidence="6">
    <name type="scientific">Gongylonema pulchrum</name>
    <dbReference type="NCBI Taxonomy" id="637853"/>
    <lineage>
        <taxon>Eukaryota</taxon>
        <taxon>Metazoa</taxon>
        <taxon>Ecdysozoa</taxon>
        <taxon>Nematoda</taxon>
        <taxon>Chromadorea</taxon>
        <taxon>Rhabditida</taxon>
        <taxon>Spirurina</taxon>
        <taxon>Spiruromorpha</taxon>
        <taxon>Spiruroidea</taxon>
        <taxon>Gongylonematidae</taxon>
        <taxon>Gongylonema</taxon>
    </lineage>
</organism>
<feature type="transmembrane region" description="Helical" evidence="5">
    <location>
        <begin position="127"/>
        <end position="153"/>
    </location>
</feature>
<evidence type="ECO:0000256" key="4">
    <source>
        <dbReference type="ARBA" id="ARBA00023136"/>
    </source>
</evidence>
<feature type="transmembrane region" description="Helical" evidence="5">
    <location>
        <begin position="7"/>
        <end position="26"/>
    </location>
</feature>
<dbReference type="PANTHER" id="PTHR43243:SF20">
    <property type="entry name" value="CATIONIC AMINO ACID TRANSPORTER 3"/>
    <property type="match status" value="1"/>
</dbReference>
<keyword evidence="3 5" id="KW-1133">Transmembrane helix</keyword>
<evidence type="ECO:0000256" key="5">
    <source>
        <dbReference type="SAM" id="Phobius"/>
    </source>
</evidence>
<feature type="transmembrane region" description="Helical" evidence="5">
    <location>
        <begin position="174"/>
        <end position="192"/>
    </location>
</feature>
<evidence type="ECO:0000313" key="6">
    <source>
        <dbReference type="WBParaSite" id="GPUH_0000406001-mRNA-1"/>
    </source>
</evidence>
<feature type="transmembrane region" description="Helical" evidence="5">
    <location>
        <begin position="46"/>
        <end position="66"/>
    </location>
</feature>
<keyword evidence="4 5" id="KW-0472">Membrane</keyword>
<feature type="transmembrane region" description="Helical" evidence="5">
    <location>
        <begin position="198"/>
        <end position="218"/>
    </location>
</feature>
<dbReference type="InterPro" id="IPR002293">
    <property type="entry name" value="AA/rel_permease1"/>
</dbReference>
<dbReference type="GO" id="GO:0005886">
    <property type="term" value="C:plasma membrane"/>
    <property type="evidence" value="ECO:0007669"/>
    <property type="project" value="TreeGrafter"/>
</dbReference>
<dbReference type="Pfam" id="PF13520">
    <property type="entry name" value="AA_permease_2"/>
    <property type="match status" value="1"/>
</dbReference>
<proteinExistence type="predicted"/>
<dbReference type="GO" id="GO:0015171">
    <property type="term" value="F:amino acid transmembrane transporter activity"/>
    <property type="evidence" value="ECO:0007669"/>
    <property type="project" value="TreeGrafter"/>
</dbReference>
<comment type="subcellular location">
    <subcellularLocation>
        <location evidence="1">Membrane</location>
        <topology evidence="1">Multi-pass membrane protein</topology>
    </subcellularLocation>
</comment>
<evidence type="ECO:0000256" key="2">
    <source>
        <dbReference type="ARBA" id="ARBA00022692"/>
    </source>
</evidence>
<reference evidence="6" key="1">
    <citation type="submission" date="2016-06" db="UniProtKB">
        <authorList>
            <consortium name="WormBaseParasite"/>
        </authorList>
    </citation>
    <scope>IDENTIFICATION</scope>
</reference>
<keyword evidence="2 5" id="KW-0812">Transmembrane</keyword>
<dbReference type="Gene3D" id="1.20.1740.10">
    <property type="entry name" value="Amino acid/polyamine transporter I"/>
    <property type="match status" value="1"/>
</dbReference>
<dbReference type="PANTHER" id="PTHR43243">
    <property type="entry name" value="INNER MEMBRANE TRANSPORTER YGJI-RELATED"/>
    <property type="match status" value="1"/>
</dbReference>
<sequence>LATVSMIMVTICALTTNSTVFVGFYFADPKNWLTAGFFKNGISGVLKGASIYLCAYIGIETLSFLLEETKSPRKRLPCIVPLLVFAFTIIMFFSNMIFTLVGDVSKYPSDMLVPDMFDTLRIPSAKYVMTVGSVCGLSGTMLAIFVPATRLLSSMSSDSLLPLSLLAHTSKKRGVPYHAVLLCAILTSSMIILESSSLLNIIAFTTPLRSILLGCLVYDQRYRPNTVGLLRETAPYRNMHHKQYKMQSVASYSDDKDSSSATISRLFIIS</sequence>
<evidence type="ECO:0000256" key="3">
    <source>
        <dbReference type="ARBA" id="ARBA00022989"/>
    </source>
</evidence>
<dbReference type="AlphaFoldDB" id="A0A183D5R2"/>
<feature type="transmembrane region" description="Helical" evidence="5">
    <location>
        <begin position="78"/>
        <end position="101"/>
    </location>
</feature>
<protein>
    <submittedName>
        <fullName evidence="6">AA_permease domain-containing protein</fullName>
    </submittedName>
</protein>
<accession>A0A183D5R2</accession>